<protein>
    <submittedName>
        <fullName evidence="1">Uncharacterized protein</fullName>
    </submittedName>
</protein>
<evidence type="ECO:0000313" key="1">
    <source>
        <dbReference type="EMBL" id="MCV9934330.1"/>
    </source>
</evidence>
<dbReference type="AlphaFoldDB" id="A0A9X3C9X4"/>
<sequence length="125" mass="14630">MKKIIIYIFIFLIASNIGFFQQFYKLPVLFQHFKEHKEISKVSFIDFLAMHYWGDDLDDDDADRDMQLPFKNISGYSLQLVFIPTDKHAIYIPFTSSLTQTNSIPYTCNLHSNPALFSVFRPPIV</sequence>
<comment type="caution">
    <text evidence="1">The sequence shown here is derived from an EMBL/GenBank/DDBJ whole genome shotgun (WGS) entry which is preliminary data.</text>
</comment>
<dbReference type="EMBL" id="JAOZEV010000020">
    <property type="protein sequence ID" value="MCV9934330.1"/>
    <property type="molecule type" value="Genomic_DNA"/>
</dbReference>
<evidence type="ECO:0000313" key="2">
    <source>
        <dbReference type="Proteomes" id="UP001151133"/>
    </source>
</evidence>
<dbReference type="RefSeq" id="WP_264288512.1">
    <property type="nucleotide sequence ID" value="NZ_JAOZEV010000020.1"/>
</dbReference>
<accession>A0A9X3C9X4</accession>
<keyword evidence="2" id="KW-1185">Reference proteome</keyword>
<name>A0A9X3C9X4_9FLAO</name>
<gene>
    <name evidence="1" type="ORF">OIU80_18785</name>
</gene>
<dbReference type="Proteomes" id="UP001151133">
    <property type="component" value="Unassembled WGS sequence"/>
</dbReference>
<reference evidence="1" key="1">
    <citation type="submission" date="2022-10" db="EMBL/GenBank/DDBJ databases">
        <title>Two novel species of Flavobacterium.</title>
        <authorList>
            <person name="Liu Q."/>
            <person name="Xin Y.-H."/>
        </authorList>
    </citation>
    <scope>NUCLEOTIDE SEQUENCE</scope>
    <source>
        <strain evidence="1">LS1R47</strain>
    </source>
</reference>
<proteinExistence type="predicted"/>
<organism evidence="1 2">
    <name type="scientific">Flavobacterium frigoritolerans</name>
    <dbReference type="NCBI Taxonomy" id="2987686"/>
    <lineage>
        <taxon>Bacteria</taxon>
        <taxon>Pseudomonadati</taxon>
        <taxon>Bacteroidota</taxon>
        <taxon>Flavobacteriia</taxon>
        <taxon>Flavobacteriales</taxon>
        <taxon>Flavobacteriaceae</taxon>
        <taxon>Flavobacterium</taxon>
    </lineage>
</organism>